<dbReference type="eggNOG" id="KOG0819">
    <property type="taxonomic scope" value="Eukaryota"/>
</dbReference>
<dbReference type="GO" id="GO:0012506">
    <property type="term" value="C:vesicle membrane"/>
    <property type="evidence" value="ECO:0007669"/>
    <property type="project" value="TreeGrafter"/>
</dbReference>
<dbReference type="PANTHER" id="PTHR10502">
    <property type="entry name" value="ANNEXIN"/>
    <property type="match status" value="1"/>
</dbReference>
<dbReference type="AlphaFoldDB" id="K2S4N2"/>
<dbReference type="STRING" id="1126212.K2S4N2"/>
<sequence>MIMSLRPDDHRSSRSRSKSPGRARDRSRSRSRLDEGPAFATDPRLTTSYADAQPPSATPQYEIRQPGLSSYPHYPPGAPGQHQQHQPQPEMEGYTMGGYTDLPPHERPGYVSPTAPGAQQQWSYTATPVNNAAPQQPLRAPYQQQPQQPGGYPYSQPEGIKYTPKPITSQNAPQYPPPPVAHRYSSSSIASPTQNVTSMPNPQQYFPPPPPGGPPSKKSEKYDPHLAYGSDNARIVEVKPGGGKFGAPPSPGLTPRMDRLTVSGNRPTLQPVIPGAFPGAEGGALPPPSPLLEAYHGTYQSLSPMPSPIMRPLDDDLDELPPLDAREDKKQKKHRHRSSSNVSHGHSSSLSVTSSRKDRERSRSRVRDDRREKEKEKEKDKAGKRVKIYDAEEDASAILKALTPRDPDADVLIDILPALSHDQLMELRTEYKRICKVQGRGVNLAKHIKMKLPSSNFGKICHITALGRWESESYWANYWYQGNNSKRELLIESLMGRSNYEIHEIIDSFKDKRYGDDLIRCMETELKKDKFRMAVLMALDANRQEEGDVWPLEYRNRDVDAMYDAVRAREGGESDILRIVCSRSDAHLRECMEVYKRKYQSNFAKDVLRKSNNLVGEVCAHILNGVINKPARDAMLLHHALTDLMDSGNDRETSRHERQHRYELLISRLVRLHWDKLHLRKVKLDYREKYGRYIEDDIEDATRESGTSIGERKSLLIPEGSPDVMKMPSRVRTSLLRLHCHTSVFGLAVFFSSIKLSRSVCPGKMEASDGMVLVQMSELGSAGHRSSVADMSLISDLSLAATTTIKDDNAFSIYFGDCIFETAI</sequence>
<feature type="compositionally biased region" description="Low complexity" evidence="3">
    <location>
        <begin position="79"/>
        <end position="89"/>
    </location>
</feature>
<comment type="caution">
    <text evidence="4">The sequence shown here is derived from an EMBL/GenBank/DDBJ whole genome shotgun (WGS) entry which is preliminary data.</text>
</comment>
<feature type="compositionally biased region" description="Basic and acidic residues" evidence="3">
    <location>
        <begin position="1"/>
        <end position="12"/>
    </location>
</feature>
<evidence type="ECO:0000256" key="1">
    <source>
        <dbReference type="ARBA" id="ARBA00022737"/>
    </source>
</evidence>
<gene>
    <name evidence="4" type="ORF">MPH_11173</name>
</gene>
<protein>
    <submittedName>
        <fullName evidence="4">Annexin</fullName>
    </submittedName>
</protein>
<feature type="compositionally biased region" description="Basic and acidic residues" evidence="3">
    <location>
        <begin position="22"/>
        <end position="35"/>
    </location>
</feature>
<feature type="compositionally biased region" description="Basic and acidic residues" evidence="3">
    <location>
        <begin position="355"/>
        <end position="385"/>
    </location>
</feature>
<feature type="region of interest" description="Disordered" evidence="3">
    <location>
        <begin position="238"/>
        <end position="385"/>
    </location>
</feature>
<feature type="compositionally biased region" description="Polar residues" evidence="3">
    <location>
        <begin position="117"/>
        <end position="130"/>
    </location>
</feature>
<dbReference type="Pfam" id="PF00191">
    <property type="entry name" value="Annexin"/>
    <property type="match status" value="1"/>
</dbReference>
<keyword evidence="1" id="KW-0677">Repeat</keyword>
<dbReference type="GO" id="GO:0005737">
    <property type="term" value="C:cytoplasm"/>
    <property type="evidence" value="ECO:0007669"/>
    <property type="project" value="TreeGrafter"/>
</dbReference>
<dbReference type="Proteomes" id="UP000007129">
    <property type="component" value="Unassembled WGS sequence"/>
</dbReference>
<evidence type="ECO:0000313" key="5">
    <source>
        <dbReference type="Proteomes" id="UP000007129"/>
    </source>
</evidence>
<evidence type="ECO:0000256" key="3">
    <source>
        <dbReference type="SAM" id="MobiDB-lite"/>
    </source>
</evidence>
<dbReference type="PANTHER" id="PTHR10502:SF107">
    <property type="entry name" value="ANNEXIN ANXC4 (AFU_ORTHOLOGUE AFUA_3G07020)"/>
    <property type="match status" value="1"/>
</dbReference>
<feature type="compositionally biased region" description="Low complexity" evidence="3">
    <location>
        <begin position="132"/>
        <end position="159"/>
    </location>
</feature>
<dbReference type="GO" id="GO:0005634">
    <property type="term" value="C:nucleus"/>
    <property type="evidence" value="ECO:0007669"/>
    <property type="project" value="TreeGrafter"/>
</dbReference>
<dbReference type="Gene3D" id="1.10.220.10">
    <property type="entry name" value="Annexin"/>
    <property type="match status" value="4"/>
</dbReference>
<dbReference type="GO" id="GO:0005544">
    <property type="term" value="F:calcium-dependent phospholipid binding"/>
    <property type="evidence" value="ECO:0007669"/>
    <property type="project" value="InterPro"/>
</dbReference>
<dbReference type="InterPro" id="IPR018502">
    <property type="entry name" value="Annexin_repeat"/>
</dbReference>
<proteinExistence type="predicted"/>
<reference evidence="4 5" key="1">
    <citation type="journal article" date="2012" name="BMC Genomics">
        <title>Tools to kill: Genome of one of the most destructive plant pathogenic fungi Macrophomina phaseolina.</title>
        <authorList>
            <person name="Islam M.S."/>
            <person name="Haque M.S."/>
            <person name="Islam M.M."/>
            <person name="Emdad E.M."/>
            <person name="Halim A."/>
            <person name="Hossen Q.M.M."/>
            <person name="Hossain M.Z."/>
            <person name="Ahmed B."/>
            <person name="Rahim S."/>
            <person name="Rahman M.S."/>
            <person name="Alam M.M."/>
            <person name="Hou S."/>
            <person name="Wan X."/>
            <person name="Saito J.A."/>
            <person name="Alam M."/>
        </authorList>
    </citation>
    <scope>NUCLEOTIDE SEQUENCE [LARGE SCALE GENOMIC DNA]</scope>
    <source>
        <strain evidence="4 5">MS6</strain>
    </source>
</reference>
<dbReference type="VEuPathDB" id="FungiDB:MPH_11173"/>
<dbReference type="OrthoDB" id="2134400at2759"/>
<dbReference type="GO" id="GO:0005886">
    <property type="term" value="C:plasma membrane"/>
    <property type="evidence" value="ECO:0007669"/>
    <property type="project" value="TreeGrafter"/>
</dbReference>
<dbReference type="HOGENOM" id="CLU_012466_0_0_1"/>
<feature type="compositionally biased region" description="Polar residues" evidence="3">
    <location>
        <begin position="184"/>
        <end position="204"/>
    </location>
</feature>
<feature type="region of interest" description="Disordered" evidence="3">
    <location>
        <begin position="1"/>
        <end position="226"/>
    </location>
</feature>
<dbReference type="SUPFAM" id="SSF47874">
    <property type="entry name" value="Annexin"/>
    <property type="match status" value="1"/>
</dbReference>
<accession>K2S4N2</accession>
<dbReference type="EMBL" id="AHHD01000467">
    <property type="protein sequence ID" value="EKG11680.1"/>
    <property type="molecule type" value="Genomic_DNA"/>
</dbReference>
<feature type="compositionally biased region" description="Pro residues" evidence="3">
    <location>
        <begin position="205"/>
        <end position="214"/>
    </location>
</feature>
<evidence type="ECO:0000256" key="2">
    <source>
        <dbReference type="ARBA" id="ARBA00023216"/>
    </source>
</evidence>
<evidence type="ECO:0000313" key="4">
    <source>
        <dbReference type="EMBL" id="EKG11680.1"/>
    </source>
</evidence>
<dbReference type="InterPro" id="IPR037104">
    <property type="entry name" value="Annexin_sf"/>
</dbReference>
<dbReference type="GO" id="GO:0001786">
    <property type="term" value="F:phosphatidylserine binding"/>
    <property type="evidence" value="ECO:0007669"/>
    <property type="project" value="TreeGrafter"/>
</dbReference>
<keyword evidence="2" id="KW-0041">Annexin</keyword>
<organism evidence="4 5">
    <name type="scientific">Macrophomina phaseolina (strain MS6)</name>
    <name type="common">Charcoal rot fungus</name>
    <dbReference type="NCBI Taxonomy" id="1126212"/>
    <lineage>
        <taxon>Eukaryota</taxon>
        <taxon>Fungi</taxon>
        <taxon>Dikarya</taxon>
        <taxon>Ascomycota</taxon>
        <taxon>Pezizomycotina</taxon>
        <taxon>Dothideomycetes</taxon>
        <taxon>Dothideomycetes incertae sedis</taxon>
        <taxon>Botryosphaeriales</taxon>
        <taxon>Botryosphaeriaceae</taxon>
        <taxon>Macrophomina</taxon>
    </lineage>
</organism>
<dbReference type="InParanoid" id="K2S4N2"/>
<name>K2S4N2_MACPH</name>
<feature type="compositionally biased region" description="Low complexity" evidence="3">
    <location>
        <begin position="339"/>
        <end position="354"/>
    </location>
</feature>
<dbReference type="GO" id="GO:0005509">
    <property type="term" value="F:calcium ion binding"/>
    <property type="evidence" value="ECO:0007669"/>
    <property type="project" value="InterPro"/>
</dbReference>